<evidence type="ECO:0000313" key="1">
    <source>
        <dbReference type="EMBL" id="VDM36652.1"/>
    </source>
</evidence>
<reference evidence="1 2" key="2">
    <citation type="submission" date="2018-11" db="EMBL/GenBank/DDBJ databases">
        <authorList>
            <consortium name="Pathogen Informatics"/>
        </authorList>
    </citation>
    <scope>NUCLEOTIDE SEQUENCE [LARGE SCALE GENOMIC DNA]</scope>
</reference>
<proteinExistence type="predicted"/>
<organism evidence="3">
    <name type="scientific">Hydatigena taeniaeformis</name>
    <name type="common">Feline tapeworm</name>
    <name type="synonym">Taenia taeniaeformis</name>
    <dbReference type="NCBI Taxonomy" id="6205"/>
    <lineage>
        <taxon>Eukaryota</taxon>
        <taxon>Metazoa</taxon>
        <taxon>Spiralia</taxon>
        <taxon>Lophotrochozoa</taxon>
        <taxon>Platyhelminthes</taxon>
        <taxon>Cestoda</taxon>
        <taxon>Eucestoda</taxon>
        <taxon>Cyclophyllidea</taxon>
        <taxon>Taeniidae</taxon>
        <taxon>Hydatigera</taxon>
    </lineage>
</organism>
<accession>A0A0R3XD75</accession>
<keyword evidence="2" id="KW-1185">Reference proteome</keyword>
<evidence type="ECO:0000313" key="2">
    <source>
        <dbReference type="Proteomes" id="UP000274429"/>
    </source>
</evidence>
<dbReference type="WBParaSite" id="TTAC_0001150201-mRNA-1">
    <property type="protein sequence ID" value="TTAC_0001150201-mRNA-1"/>
    <property type="gene ID" value="TTAC_0001150201"/>
</dbReference>
<reference evidence="3" key="1">
    <citation type="submission" date="2017-02" db="UniProtKB">
        <authorList>
            <consortium name="WormBaseParasite"/>
        </authorList>
    </citation>
    <scope>IDENTIFICATION</scope>
</reference>
<protein>
    <submittedName>
        <fullName evidence="3">Short-chain dehydrogenase</fullName>
    </submittedName>
</protein>
<dbReference type="EMBL" id="UYWX01024412">
    <property type="protein sequence ID" value="VDM36652.1"/>
    <property type="molecule type" value="Genomic_DNA"/>
</dbReference>
<name>A0A0R3XD75_HYDTA</name>
<dbReference type="Proteomes" id="UP000274429">
    <property type="component" value="Unassembled WGS sequence"/>
</dbReference>
<evidence type="ECO:0000313" key="3">
    <source>
        <dbReference type="WBParaSite" id="TTAC_0001150201-mRNA-1"/>
    </source>
</evidence>
<dbReference type="AlphaFoldDB" id="A0A0R3XD75"/>
<gene>
    <name evidence="1" type="ORF">TTAC_LOCUS11484</name>
</gene>
<sequence length="37" mass="3897">MKVEVATKKLHLLFIAISTPDAAPSSGQIVVRDTGAM</sequence>